<dbReference type="GO" id="GO:0004114">
    <property type="term" value="F:3',5'-cyclic-nucleotide phosphodiesterase activity"/>
    <property type="evidence" value="ECO:0007669"/>
    <property type="project" value="InterPro"/>
</dbReference>
<dbReference type="SUPFAM" id="SSF55781">
    <property type="entry name" value="GAF domain-like"/>
    <property type="match status" value="2"/>
</dbReference>
<dbReference type="PROSITE" id="PS51845">
    <property type="entry name" value="PDEASE_I_2"/>
    <property type="match status" value="1"/>
</dbReference>
<feature type="binding site" evidence="6">
    <location>
        <position position="1239"/>
    </location>
    <ligand>
        <name>Zn(2+)</name>
        <dbReference type="ChEBI" id="CHEBI:29105"/>
        <label>1</label>
    </ligand>
</feature>
<gene>
    <name evidence="10" type="ORF">TrCOL_g7949</name>
</gene>
<evidence type="ECO:0000313" key="10">
    <source>
        <dbReference type="EMBL" id="GMI37847.1"/>
    </source>
</evidence>
<dbReference type="Pfam" id="PF13185">
    <property type="entry name" value="GAF_2"/>
    <property type="match status" value="1"/>
</dbReference>
<dbReference type="InterPro" id="IPR029016">
    <property type="entry name" value="GAF-like_dom_sf"/>
</dbReference>
<feature type="compositionally biased region" description="Polar residues" evidence="8">
    <location>
        <begin position="125"/>
        <end position="134"/>
    </location>
</feature>
<dbReference type="PANTHER" id="PTHR11347">
    <property type="entry name" value="CYCLIC NUCLEOTIDE PHOSPHODIESTERASE"/>
    <property type="match status" value="1"/>
</dbReference>
<feature type="binding site" evidence="6">
    <location>
        <position position="1382"/>
    </location>
    <ligand>
        <name>Zn(2+)</name>
        <dbReference type="ChEBI" id="CHEBI:29105"/>
        <label>1</label>
    </ligand>
</feature>
<dbReference type="InterPro" id="IPR003607">
    <property type="entry name" value="HD/PDEase_dom"/>
</dbReference>
<feature type="domain" description="PDEase" evidence="9">
    <location>
        <begin position="1135"/>
        <end position="1479"/>
    </location>
</feature>
<evidence type="ECO:0000256" key="7">
    <source>
        <dbReference type="RuleBase" id="RU363067"/>
    </source>
</evidence>
<accession>A0A9W7L8F7</accession>
<feature type="region of interest" description="Disordered" evidence="8">
    <location>
        <begin position="500"/>
        <end position="544"/>
    </location>
</feature>
<evidence type="ECO:0000313" key="11">
    <source>
        <dbReference type="Proteomes" id="UP001165065"/>
    </source>
</evidence>
<feature type="binding site" evidence="6">
    <location>
        <position position="1275"/>
    </location>
    <ligand>
        <name>Zn(2+)</name>
        <dbReference type="ChEBI" id="CHEBI:29105"/>
        <label>1</label>
    </ligand>
</feature>
<feature type="compositionally biased region" description="Basic residues" evidence="8">
    <location>
        <begin position="954"/>
        <end position="964"/>
    </location>
</feature>
<feature type="binding site" evidence="6">
    <location>
        <position position="1275"/>
    </location>
    <ligand>
        <name>Zn(2+)</name>
        <dbReference type="ChEBI" id="CHEBI:29105"/>
        <label>2</label>
    </ligand>
</feature>
<dbReference type="Gene3D" id="3.30.450.40">
    <property type="match status" value="3"/>
</dbReference>
<dbReference type="InterPro" id="IPR036971">
    <property type="entry name" value="PDEase_catalytic_dom_sf"/>
</dbReference>
<reference evidence="11" key="1">
    <citation type="journal article" date="2023" name="Commun. Biol.">
        <title>Genome analysis of Parmales, the sister group of diatoms, reveals the evolutionary specialization of diatoms from phago-mixotrophs to photoautotrophs.</title>
        <authorList>
            <person name="Ban H."/>
            <person name="Sato S."/>
            <person name="Yoshikawa S."/>
            <person name="Yamada K."/>
            <person name="Nakamura Y."/>
            <person name="Ichinomiya M."/>
            <person name="Sato N."/>
            <person name="Blanc-Mathieu R."/>
            <person name="Endo H."/>
            <person name="Kuwata A."/>
            <person name="Ogata H."/>
        </authorList>
    </citation>
    <scope>NUCLEOTIDE SEQUENCE [LARGE SCALE GENOMIC DNA]</scope>
</reference>
<feature type="active site" description="Proton donor" evidence="4">
    <location>
        <position position="1235"/>
    </location>
</feature>
<feature type="binding site" evidence="5">
    <location>
        <position position="1435"/>
    </location>
    <ligand>
        <name>AMP</name>
        <dbReference type="ChEBI" id="CHEBI:456215"/>
    </ligand>
</feature>
<dbReference type="CDD" id="cd00077">
    <property type="entry name" value="HDc"/>
    <property type="match status" value="1"/>
</dbReference>
<dbReference type="InterPro" id="IPR023088">
    <property type="entry name" value="PDEase"/>
</dbReference>
<dbReference type="Pfam" id="PF01590">
    <property type="entry name" value="GAF"/>
    <property type="match status" value="1"/>
</dbReference>
<dbReference type="SMART" id="SM00471">
    <property type="entry name" value="HDc"/>
    <property type="match status" value="1"/>
</dbReference>
<feature type="region of interest" description="Disordered" evidence="8">
    <location>
        <begin position="1"/>
        <end position="58"/>
    </location>
</feature>
<dbReference type="GO" id="GO:0046872">
    <property type="term" value="F:metal ion binding"/>
    <property type="evidence" value="ECO:0007669"/>
    <property type="project" value="UniProtKB-KW"/>
</dbReference>
<evidence type="ECO:0000256" key="5">
    <source>
        <dbReference type="PIRSR" id="PIRSR623088-2"/>
    </source>
</evidence>
<feature type="compositionally biased region" description="Gly residues" evidence="8">
    <location>
        <begin position="14"/>
        <end position="23"/>
    </location>
</feature>
<dbReference type="SUPFAM" id="SSF109604">
    <property type="entry name" value="HD-domain/PDEase-like"/>
    <property type="match status" value="1"/>
</dbReference>
<sequence length="1491" mass="167396">MGTVVRSSPRPGGTPKGSPGGLGNDRALSTTLLPSPNDPSDKLAHRNSSTSGRLGTRRSLIEGYDEAFNKKSKQMKNSLTEIRRHSDDIEYRAYERTRKPSLLVEKTGELSELLGSVREGLAVSSSAASEGVTTSKKRDRRMSLNTSKLSSSAGNWIGRRQSAFHVDSAPVPSLDSILSAKELRIETIKLTMLGGIMPEIYKKILVASKRKENTTMEEIVPFKEQKTLEQLRKELKVKLEHAANTDHDHHNKDGKGPSLDKDHYNEDNPSLSEASLLKTTAEKCLWHMLPSGASKRKRESNISDSPTALSTRATIQGGGLMQADARKSSMHNNANMRESMMNMTKGVRRYGSEKFNAYDSMFALNMLIFPALENGKEVDAIQDILKHAQEALNCDLCQLVVIDPVSVKMRVAFSIPDTRIEGYQYGIQDNVFEHTLLTGVGVNYKLDKQGFPTYPDNVKNSEEKLEELYSFRSETILTIPVLDTNLSMTAVLVARNKRLPAASSDEEEEDEEDEEDEEEGTGGVVATKPVKKNDKNANLTPNTRRRTIKSKYPNHGFTYHDELVLASHGQTITTVMHQCHIQEHLGAVRRNMDAVVDMVAMSSKEIRFSKTIQTLTSSAERMIGGLKTKAVFLVYDKASHTLRVPEKGNSAPFEADFTNFKLEVKMGEGIVGVVAQTKEHILVTDTATDSRFSKERDVFIHGLEVSNLLSIPITDHKGQIMAVLVIYNKPQRFTVSDVDLMHVVAQCAGIVLRKAQMFQEKEDAQRMEQAISALTKVVYKSDEQNDLMYLLNKIGTIVQTTVNCEKVTMFLMDNIQMELWCAMSDDLVGVRIKPGVGIAGTVAKDGNAINITDAYKDKRFSSKFDKATGFVTSSILAVPIMTSENEVIGVFQCVNKLIDSNNKLEETVSYFNSKDLSILTAFSNEVAETLNKHASQLQVMKAIADAHSEDFKKRRAGSMIRKKREQQLEKAAKTAGDMLASGGVKGSPSEKKGKRKNKKKEENTLEGRLEEGEKEVVNYSDSDFDSLNEEDASDSETTASERIGNTKNDEEEEEDFLDPEKHKRDREGEAIAFVKKGGVGFARGSFKTGEEKEKRNSFKGYYDELKLRRHSMLMRHHNVSHHSFNKFLLQSMGKDTRRKSIFMPRNLAETGASVNEGNLGSQFLSFDPSTHPLIADIENWHLKNIFTANINEMIETCVLMMRRVRMDQVYQAEQATLESFVTSIAHKYRLSNEYHNFSHALFVMHLTYRLIKSSNIYQLRTHDVLGMIVAALCHDVDHPGTDNDFEVHMQSDLAITYNDISVLENHHVATCFRTARMSEEHNIFANLDKKQYKHTRAVIIDCIIATDMKSHFNMVSEVEKSQSLDHPDKEKIAMRVLMHAADLGSLLSPPKDSLLWTERIMSEFKMQAEKCRANNINVPAHMADLDSLKKQCKLQVDFVDYIVAPIWSLLHRKDPKNIGMLVQNLRDSRKHFFEIANGDGEEEGVLEGVNE</sequence>
<feature type="compositionally biased region" description="Basic and acidic residues" evidence="8">
    <location>
        <begin position="241"/>
        <end position="266"/>
    </location>
</feature>
<evidence type="ECO:0000256" key="3">
    <source>
        <dbReference type="ARBA" id="ARBA00022801"/>
    </source>
</evidence>
<dbReference type="EMBL" id="BRYA01000077">
    <property type="protein sequence ID" value="GMI37847.1"/>
    <property type="molecule type" value="Genomic_DNA"/>
</dbReference>
<dbReference type="InterPro" id="IPR023174">
    <property type="entry name" value="PDEase_CS"/>
</dbReference>
<protein>
    <recommendedName>
        <fullName evidence="7">Phosphodiesterase</fullName>
        <ecNumber evidence="7">3.1.4.-</ecNumber>
    </recommendedName>
</protein>
<feature type="region of interest" description="Disordered" evidence="8">
    <location>
        <begin position="954"/>
        <end position="1066"/>
    </location>
</feature>
<dbReference type="Gene3D" id="1.10.1300.10">
    <property type="entry name" value="3'5'-cyclic nucleotide phosphodiesterase, catalytic domain"/>
    <property type="match status" value="1"/>
</dbReference>
<feature type="binding site" evidence="6">
    <location>
        <position position="1274"/>
    </location>
    <ligand>
        <name>Zn(2+)</name>
        <dbReference type="ChEBI" id="CHEBI:29105"/>
        <label>1</label>
    </ligand>
</feature>
<proteinExistence type="inferred from homology"/>
<feature type="binding site" evidence="5">
    <location>
        <begin position="1235"/>
        <end position="1239"/>
    </location>
    <ligand>
        <name>AMP</name>
        <dbReference type="ChEBI" id="CHEBI:456215"/>
    </ligand>
</feature>
<dbReference type="Proteomes" id="UP001165065">
    <property type="component" value="Unassembled WGS sequence"/>
</dbReference>
<feature type="compositionally biased region" description="Acidic residues" evidence="8">
    <location>
        <begin position="1022"/>
        <end position="1034"/>
    </location>
</feature>
<organism evidence="10 11">
    <name type="scientific">Triparma columacea</name>
    <dbReference type="NCBI Taxonomy" id="722753"/>
    <lineage>
        <taxon>Eukaryota</taxon>
        <taxon>Sar</taxon>
        <taxon>Stramenopiles</taxon>
        <taxon>Ochrophyta</taxon>
        <taxon>Bolidophyceae</taxon>
        <taxon>Parmales</taxon>
        <taxon>Triparmaceae</taxon>
        <taxon>Triparma</taxon>
    </lineage>
</organism>
<keyword evidence="2 6" id="KW-0479">Metal-binding</keyword>
<evidence type="ECO:0000259" key="9">
    <source>
        <dbReference type="PROSITE" id="PS51845"/>
    </source>
</evidence>
<dbReference type="OrthoDB" id="189220at2759"/>
<dbReference type="Pfam" id="PF00233">
    <property type="entry name" value="PDEase_I"/>
    <property type="match status" value="1"/>
</dbReference>
<dbReference type="GO" id="GO:0007165">
    <property type="term" value="P:signal transduction"/>
    <property type="evidence" value="ECO:0007669"/>
    <property type="project" value="InterPro"/>
</dbReference>
<comment type="cofactor">
    <cofactor evidence="7">
        <name>a divalent metal cation</name>
        <dbReference type="ChEBI" id="CHEBI:60240"/>
    </cofactor>
    <text evidence="7">Binds 2 divalent metal cations per subunit. Site 1 may preferentially bind zinc ions, while site 2 has a preference for magnesium and/or manganese ions.</text>
</comment>
<keyword evidence="11" id="KW-1185">Reference proteome</keyword>
<feature type="compositionally biased region" description="Polar residues" evidence="8">
    <location>
        <begin position="1035"/>
        <end position="1046"/>
    </location>
</feature>
<feature type="binding site" evidence="5">
    <location>
        <position position="1275"/>
    </location>
    <ligand>
        <name>AMP</name>
        <dbReference type="ChEBI" id="CHEBI:456215"/>
    </ligand>
</feature>
<dbReference type="PROSITE" id="PS00126">
    <property type="entry name" value="PDEASE_I_1"/>
    <property type="match status" value="1"/>
</dbReference>
<feature type="region of interest" description="Disordered" evidence="8">
    <location>
        <begin position="241"/>
        <end position="270"/>
    </location>
</feature>
<comment type="similarity">
    <text evidence="7">Belongs to the cyclic nucleotide phosphodiesterase family.</text>
</comment>
<evidence type="ECO:0000256" key="2">
    <source>
        <dbReference type="ARBA" id="ARBA00022723"/>
    </source>
</evidence>
<dbReference type="InterPro" id="IPR002073">
    <property type="entry name" value="PDEase_catalytic_dom"/>
</dbReference>
<evidence type="ECO:0000256" key="8">
    <source>
        <dbReference type="SAM" id="MobiDB-lite"/>
    </source>
</evidence>
<feature type="region of interest" description="Disordered" evidence="8">
    <location>
        <begin position="125"/>
        <end position="152"/>
    </location>
</feature>
<feature type="compositionally biased region" description="Polar residues" evidence="8">
    <location>
        <begin position="143"/>
        <end position="152"/>
    </location>
</feature>
<feature type="compositionally biased region" description="Basic and acidic residues" evidence="8">
    <location>
        <begin position="999"/>
        <end position="1016"/>
    </location>
</feature>
<dbReference type="PRINTS" id="PR00387">
    <property type="entry name" value="PDIESTERASE1"/>
</dbReference>
<comment type="caution">
    <text evidence="10">The sequence shown here is derived from an EMBL/GenBank/DDBJ whole genome shotgun (WGS) entry which is preliminary data.</text>
</comment>
<dbReference type="InterPro" id="IPR003018">
    <property type="entry name" value="GAF"/>
</dbReference>
<feature type="compositionally biased region" description="Low complexity" evidence="8">
    <location>
        <begin position="46"/>
        <end position="58"/>
    </location>
</feature>
<name>A0A9W7L8F7_9STRA</name>
<evidence type="ECO:0000256" key="6">
    <source>
        <dbReference type="PIRSR" id="PIRSR623088-3"/>
    </source>
</evidence>
<dbReference type="EC" id="3.1.4.-" evidence="7"/>
<feature type="compositionally biased region" description="Acidic residues" evidence="8">
    <location>
        <begin position="504"/>
        <end position="520"/>
    </location>
</feature>
<keyword evidence="1" id="KW-0140">cGMP</keyword>
<dbReference type="SMART" id="SM00065">
    <property type="entry name" value="GAF"/>
    <property type="match status" value="2"/>
</dbReference>
<evidence type="ECO:0000256" key="1">
    <source>
        <dbReference type="ARBA" id="ARBA00022535"/>
    </source>
</evidence>
<feature type="binding site" evidence="5">
    <location>
        <position position="1382"/>
    </location>
    <ligand>
        <name>AMP</name>
        <dbReference type="ChEBI" id="CHEBI:456215"/>
    </ligand>
</feature>
<evidence type="ECO:0000256" key="4">
    <source>
        <dbReference type="PIRSR" id="PIRSR623088-1"/>
    </source>
</evidence>
<keyword evidence="3 7" id="KW-0378">Hydrolase</keyword>